<feature type="chain" id="PRO_5024396569" evidence="2">
    <location>
        <begin position="23"/>
        <end position="994"/>
    </location>
</feature>
<evidence type="ECO:0000313" key="5">
    <source>
        <dbReference type="EMBL" id="TLX48983.1"/>
    </source>
</evidence>
<dbReference type="SUPFAM" id="SSF74853">
    <property type="entry name" value="Lamin A/C globular tail domain"/>
    <property type="match status" value="1"/>
</dbReference>
<dbReference type="PANTHER" id="PTHR42834:SF1">
    <property type="entry name" value="ENDONUCLEASE_EXONUCLEASE_PHOSPHATASE FAMILY PROTEIN (AFU_ORTHOLOGUE AFUA_3G09210)"/>
    <property type="match status" value="1"/>
</dbReference>
<dbReference type="AlphaFoldDB" id="A0A5R9Q757"/>
<comment type="caution">
    <text evidence="5">The sequence shown here is derived from an EMBL/GenBank/DDBJ whole genome shotgun (WGS) entry which is preliminary data.</text>
</comment>
<dbReference type="InterPro" id="IPR015919">
    <property type="entry name" value="Cadherin-like_sf"/>
</dbReference>
<keyword evidence="2" id="KW-0732">Signal</keyword>
<evidence type="ECO:0000313" key="6">
    <source>
        <dbReference type="Proteomes" id="UP000309186"/>
    </source>
</evidence>
<protein>
    <submittedName>
        <fullName evidence="5">DNA degradation protein EddB</fullName>
    </submittedName>
</protein>
<dbReference type="Proteomes" id="UP000309186">
    <property type="component" value="Unassembled WGS sequence"/>
</dbReference>
<dbReference type="GO" id="GO:0007156">
    <property type="term" value="P:homophilic cell adhesion via plasma membrane adhesion molecules"/>
    <property type="evidence" value="ECO:0007669"/>
    <property type="project" value="InterPro"/>
</dbReference>
<dbReference type="SUPFAM" id="SSF49313">
    <property type="entry name" value="Cadherin-like"/>
    <property type="match status" value="2"/>
</dbReference>
<dbReference type="PROSITE" id="PS50268">
    <property type="entry name" value="CADHERIN_2"/>
    <property type="match status" value="2"/>
</dbReference>
<dbReference type="CDD" id="cd11304">
    <property type="entry name" value="Cadherin_repeat"/>
    <property type="match status" value="2"/>
</dbReference>
<reference evidence="5 6" key="1">
    <citation type="submission" date="2018-01" db="EMBL/GenBank/DDBJ databases">
        <title>Co-occurrence of chitin degradation, pigmentation and bioactivity in marine Pseudoalteromonas.</title>
        <authorList>
            <person name="Paulsen S."/>
            <person name="Gram L."/>
            <person name="Machado H."/>
        </authorList>
    </citation>
    <scope>NUCLEOTIDE SEQUENCE [LARGE SCALE GENOMIC DNA]</scope>
    <source>
        <strain evidence="5 6">S3663</strain>
    </source>
</reference>
<dbReference type="InterPro" id="IPR047971">
    <property type="entry name" value="ExeM-like"/>
</dbReference>
<feature type="domain" description="Cadherin" evidence="3">
    <location>
        <begin position="781"/>
        <end position="880"/>
    </location>
</feature>
<gene>
    <name evidence="5" type="ORF">C1E24_00290</name>
</gene>
<feature type="domain" description="Cadherin" evidence="3">
    <location>
        <begin position="880"/>
        <end position="987"/>
    </location>
</feature>
<feature type="domain" description="LTD" evidence="4">
    <location>
        <begin position="16"/>
        <end position="131"/>
    </location>
</feature>
<dbReference type="NCBIfam" id="TIGR03501">
    <property type="entry name" value="GlyGly_CTERM"/>
    <property type="match status" value="1"/>
</dbReference>
<dbReference type="CDD" id="cd10283">
    <property type="entry name" value="MnuA_DNase1-like"/>
    <property type="match status" value="1"/>
</dbReference>
<dbReference type="Pfam" id="PF03372">
    <property type="entry name" value="Exo_endo_phos"/>
    <property type="match status" value="1"/>
</dbReference>
<evidence type="ECO:0000256" key="1">
    <source>
        <dbReference type="SAM" id="MobiDB-lite"/>
    </source>
</evidence>
<evidence type="ECO:0000256" key="2">
    <source>
        <dbReference type="SAM" id="SignalP"/>
    </source>
</evidence>
<dbReference type="Gene3D" id="3.60.10.10">
    <property type="entry name" value="Endonuclease/exonuclease/phosphatase"/>
    <property type="match status" value="1"/>
</dbReference>
<dbReference type="SMART" id="SM00112">
    <property type="entry name" value="CA"/>
    <property type="match status" value="2"/>
</dbReference>
<dbReference type="NCBIfam" id="NF033681">
    <property type="entry name" value="ExeM_NucH_DNase"/>
    <property type="match status" value="1"/>
</dbReference>
<proteinExistence type="predicted"/>
<dbReference type="GO" id="GO:0005509">
    <property type="term" value="F:calcium ion binding"/>
    <property type="evidence" value="ECO:0007669"/>
    <property type="project" value="InterPro"/>
</dbReference>
<dbReference type="SUPFAM" id="SSF56219">
    <property type="entry name" value="DNase I-like"/>
    <property type="match status" value="1"/>
</dbReference>
<accession>A0A5R9Q757</accession>
<dbReference type="InterPro" id="IPR036415">
    <property type="entry name" value="Lamin_tail_dom_sf"/>
</dbReference>
<evidence type="ECO:0000259" key="3">
    <source>
        <dbReference type="PROSITE" id="PS50268"/>
    </source>
</evidence>
<dbReference type="OrthoDB" id="9800417at2"/>
<organism evidence="5 6">
    <name type="scientific">Pseudoalteromonas phenolica</name>
    <dbReference type="NCBI Taxonomy" id="161398"/>
    <lineage>
        <taxon>Bacteria</taxon>
        <taxon>Pseudomonadati</taxon>
        <taxon>Pseudomonadota</taxon>
        <taxon>Gammaproteobacteria</taxon>
        <taxon>Alteromonadales</taxon>
        <taxon>Pseudoalteromonadaceae</taxon>
        <taxon>Pseudoalteromonas</taxon>
    </lineage>
</organism>
<feature type="region of interest" description="Disordered" evidence="1">
    <location>
        <begin position="180"/>
        <end position="200"/>
    </location>
</feature>
<dbReference type="CDD" id="cd04486">
    <property type="entry name" value="YhcR_OBF_like"/>
    <property type="match status" value="1"/>
</dbReference>
<dbReference type="InterPro" id="IPR020008">
    <property type="entry name" value="GlyGly_CTERM"/>
</dbReference>
<dbReference type="InterPro" id="IPR002126">
    <property type="entry name" value="Cadherin-like_dom"/>
</dbReference>
<dbReference type="InterPro" id="IPR036691">
    <property type="entry name" value="Endo/exonu/phosph_ase_sf"/>
</dbReference>
<dbReference type="GO" id="GO:0003824">
    <property type="term" value="F:catalytic activity"/>
    <property type="evidence" value="ECO:0007669"/>
    <property type="project" value="InterPro"/>
</dbReference>
<dbReference type="Pfam" id="PF00028">
    <property type="entry name" value="Cadherin"/>
    <property type="match status" value="1"/>
</dbReference>
<feature type="signal peptide" evidence="2">
    <location>
        <begin position="1"/>
        <end position="22"/>
    </location>
</feature>
<dbReference type="InterPro" id="IPR005135">
    <property type="entry name" value="Endo/exonuclease/phosphatase"/>
</dbReference>
<name>A0A5R9Q757_9GAMM</name>
<dbReference type="PANTHER" id="PTHR42834">
    <property type="entry name" value="ENDONUCLEASE/EXONUCLEASE/PHOSPHATASE FAMILY PROTEIN (AFU_ORTHOLOGUE AFUA_3G09210)"/>
    <property type="match status" value="1"/>
</dbReference>
<dbReference type="PROSITE" id="PS51841">
    <property type="entry name" value="LTD"/>
    <property type="match status" value="1"/>
</dbReference>
<dbReference type="InterPro" id="IPR001322">
    <property type="entry name" value="Lamin_tail_dom"/>
</dbReference>
<dbReference type="GO" id="GO:0016020">
    <property type="term" value="C:membrane"/>
    <property type="evidence" value="ECO:0007669"/>
    <property type="project" value="InterPro"/>
</dbReference>
<sequence length="994" mass="106810">MIKTSLKPLALLVAAATAPAQANIIISEYVEGSSSNKAVELYNTSGAELSLDGYSISLYSNGNGDLASPNNTLALTGTLAANATYVIVNSSAVDELKAKANTESTITFFNGDDALVLTKDGSIVDSFGQLGVDPGSAWDEGGVTTANKTLRRKASITSGRTDATSAFNPSEQWEQFDQNDFSGIGAHGATDGGDGGDTPEPIKPLVCNDAYTTINAIQGDADESPLKDQVVIIEAVVTADLQTDDQLKGFFVQSLEKDVDTDAKTSEGIFVYYSELDVKVGDIVRLEGTVQEYYSATQIGNVTRAESCDTADISAAALTLPVAALDDLEAFEGMLVTIDQQLYVNNTYGLGRYGEVALGTERLYQGTQVALPGDAANAVEAQNKLKEILLDDGSTKQNLDPKYPQNGLSAYNSLRLGDTVNSVTGVVGYSFNKYRIHPTVDLEFVSSNERTEAPELKGEGDLRIASFNVLNYFNGDGEGAGFPTPRGADNEEELQRQQAKLVSAITALNADVIGLMEVENDGFGELSAIDDLVAAINAESDSDYAFVNFNAEKIGTDDITTAIIYRKDVVEEAGTASFTTDAPFDYSNRPPIAQSFRKLDTNEEFTVAVAHLKSKGSCRSAEGDNADLGDGQGCWNAIRTEGANKFADWLMTYPTGNEDADIILVGDMNAYAMEDPIKAFADKGLANVMNHVDGDNFGYSYTFSGRLGSLDHAVASASLLKKVTDATDWHINADEPAVFDYNTEYKSDTQLASYYADHAYRSSDHDPVVIEIKTVDARPVITTGQTFQIEENAEMDKEIGTLVFTDADADLSPVTKFMIEGTELVKINEQGKLMVAGELDYEANSVITFTVQAEDSAGNVSDKVEVTLNILDIDDTSPVIAANQTFQIEENAEMDSEIGMLEFSDNTAVTKLMIEGTELVKIDEQGKLMVAGELDFETNSSITFTVQAEDAAGNQSEAVEVTVNVLDIDEDDSGSLAWLSLLATPFAFLRRRRK</sequence>
<dbReference type="Pfam" id="PF00932">
    <property type="entry name" value="LTD"/>
    <property type="match status" value="1"/>
</dbReference>
<dbReference type="EMBL" id="PPSW01000001">
    <property type="protein sequence ID" value="TLX48983.1"/>
    <property type="molecule type" value="Genomic_DNA"/>
</dbReference>
<dbReference type="RefSeq" id="WP_138477895.1">
    <property type="nucleotide sequence ID" value="NZ_PPSW01000001.1"/>
</dbReference>
<dbReference type="PRINTS" id="PR00205">
    <property type="entry name" value="CADHERIN"/>
</dbReference>
<dbReference type="Gene3D" id="2.60.40.60">
    <property type="entry name" value="Cadherins"/>
    <property type="match status" value="2"/>
</dbReference>
<evidence type="ECO:0000259" key="4">
    <source>
        <dbReference type="PROSITE" id="PS51841"/>
    </source>
</evidence>